<dbReference type="PANTHER" id="PTHR42749:SF1">
    <property type="entry name" value="CELL SHAPE-DETERMINING PROTEIN MREB"/>
    <property type="match status" value="1"/>
</dbReference>
<dbReference type="PANTHER" id="PTHR42749">
    <property type="entry name" value="CELL SHAPE-DETERMINING PROTEIN MREB"/>
    <property type="match status" value="1"/>
</dbReference>
<dbReference type="InterPro" id="IPR004753">
    <property type="entry name" value="MreB"/>
</dbReference>
<organism evidence="7 8">
    <name type="scientific">Candidatus Dojkabacteria bacterium</name>
    <dbReference type="NCBI Taxonomy" id="2099670"/>
    <lineage>
        <taxon>Bacteria</taxon>
        <taxon>Candidatus Dojkabacteria</taxon>
    </lineage>
</organism>
<dbReference type="EMBL" id="JAGQLI010000210">
    <property type="protein sequence ID" value="MCA9379503.1"/>
    <property type="molecule type" value="Genomic_DNA"/>
</dbReference>
<dbReference type="GO" id="GO:0005524">
    <property type="term" value="F:ATP binding"/>
    <property type="evidence" value="ECO:0007669"/>
    <property type="project" value="UniProtKB-KW"/>
</dbReference>
<dbReference type="Proteomes" id="UP000760819">
    <property type="component" value="Unassembled WGS sequence"/>
</dbReference>
<evidence type="ECO:0000313" key="7">
    <source>
        <dbReference type="EMBL" id="MCA9379503.1"/>
    </source>
</evidence>
<evidence type="ECO:0000256" key="2">
    <source>
        <dbReference type="ARBA" id="ARBA00022741"/>
    </source>
</evidence>
<evidence type="ECO:0000256" key="1">
    <source>
        <dbReference type="ARBA" id="ARBA00022490"/>
    </source>
</evidence>
<dbReference type="GO" id="GO:0005737">
    <property type="term" value="C:cytoplasm"/>
    <property type="evidence" value="ECO:0007669"/>
    <property type="project" value="UniProtKB-SubCell"/>
</dbReference>
<dbReference type="InterPro" id="IPR043129">
    <property type="entry name" value="ATPase_NBD"/>
</dbReference>
<dbReference type="PRINTS" id="PR01652">
    <property type="entry name" value="SHAPEPROTEIN"/>
</dbReference>
<dbReference type="Pfam" id="PF06723">
    <property type="entry name" value="MreB_Mbl"/>
    <property type="match status" value="1"/>
</dbReference>
<dbReference type="HAMAP" id="MF_02207">
    <property type="entry name" value="MreB"/>
    <property type="match status" value="1"/>
</dbReference>
<keyword evidence="1 6" id="KW-0963">Cytoplasm</keyword>
<dbReference type="AlphaFoldDB" id="A0A955KZV4"/>
<keyword evidence="3 6" id="KW-0067">ATP-binding</keyword>
<evidence type="ECO:0000256" key="4">
    <source>
        <dbReference type="ARBA" id="ARBA00022960"/>
    </source>
</evidence>
<dbReference type="CDD" id="cd10225">
    <property type="entry name" value="ASKHA_NBD_MreB-like"/>
    <property type="match status" value="1"/>
</dbReference>
<evidence type="ECO:0000256" key="6">
    <source>
        <dbReference type="HAMAP-Rule" id="MF_02207"/>
    </source>
</evidence>
<keyword evidence="2 6" id="KW-0547">Nucleotide-binding</keyword>
<dbReference type="NCBIfam" id="NF010539">
    <property type="entry name" value="PRK13927.1"/>
    <property type="match status" value="1"/>
</dbReference>
<dbReference type="InterPro" id="IPR056546">
    <property type="entry name" value="MreB_MamK-like"/>
</dbReference>
<keyword evidence="4 6" id="KW-0133">Cell shape</keyword>
<comment type="caution">
    <text evidence="6">Lacks conserved residue(s) required for the propagation of feature annotation.</text>
</comment>
<sequence>MFATPKLAIDLGTANTVILMPGKGVVLQEPTVAAVSRQQRKIVAVGAEAKEMLGKVPEGLEARRPMQSGAIANYLIAEAMLKKFLGKVLPGMRLMKPEVVASVPAGITSVEERAVIQALESAGAGKIYLLPEPIAAAIGAGLPISAPAGNMIVNMGGGTAEIAVVSLNGIVSHTSKRGAGDALTQAITDEVKRQHKLLIGEQMAEKVKHQIGSVMEMGAPLTMEIRGRGTKSGMPETVLLSSNDFVDALRGVLQEVVVAAKQVLSETPPELAADIADRGIVLSGGTALLRNVDQFFTKSIGVPAYVVDDPLLCVVKGLEIALQNLGEFGIKV</sequence>
<feature type="binding site" evidence="6">
    <location>
        <begin position="157"/>
        <end position="159"/>
    </location>
    <ligand>
        <name>ATP</name>
        <dbReference type="ChEBI" id="CHEBI:30616"/>
    </ligand>
</feature>
<dbReference type="SUPFAM" id="SSF53067">
    <property type="entry name" value="Actin-like ATPase domain"/>
    <property type="match status" value="2"/>
</dbReference>
<proteinExistence type="inferred from homology"/>
<comment type="subcellular location">
    <subcellularLocation>
        <location evidence="6">Cytoplasm</location>
    </subcellularLocation>
    <text evidence="6">Membrane-associated.</text>
</comment>
<comment type="function">
    <text evidence="6">Forms membrane-associated dynamic filaments that are essential for cell shape determination. Acts by regulating cell wall synthesis and cell elongation, and thus cell shape. A feedback loop between cell geometry and MreB localization may maintain elongated cell shape by targeting cell wall growth to regions of negative cell wall curvature.</text>
</comment>
<feature type="binding site" evidence="6">
    <location>
        <begin position="205"/>
        <end position="208"/>
    </location>
    <ligand>
        <name>ATP</name>
        <dbReference type="ChEBI" id="CHEBI:30616"/>
    </ligand>
</feature>
<feature type="binding site" evidence="6">
    <location>
        <begin position="13"/>
        <end position="15"/>
    </location>
    <ligand>
        <name>ATP</name>
        <dbReference type="ChEBI" id="CHEBI:30616"/>
    </ligand>
</feature>
<evidence type="ECO:0000313" key="8">
    <source>
        <dbReference type="Proteomes" id="UP000760819"/>
    </source>
</evidence>
<evidence type="ECO:0000256" key="3">
    <source>
        <dbReference type="ARBA" id="ARBA00022840"/>
    </source>
</evidence>
<gene>
    <name evidence="6" type="primary">mreB</name>
    <name evidence="7" type="ORF">KC640_03675</name>
</gene>
<comment type="similarity">
    <text evidence="5 6">Belongs to the FtsA/MreB family.</text>
</comment>
<dbReference type="GO" id="GO:0008360">
    <property type="term" value="P:regulation of cell shape"/>
    <property type="evidence" value="ECO:0007669"/>
    <property type="project" value="UniProtKB-UniRule"/>
</dbReference>
<dbReference type="NCBIfam" id="TIGR00904">
    <property type="entry name" value="mreB"/>
    <property type="match status" value="1"/>
</dbReference>
<protein>
    <recommendedName>
        <fullName evidence="6">Cell shape-determining protein MreB</fullName>
    </recommendedName>
</protein>
<dbReference type="Gene3D" id="3.30.420.40">
    <property type="match status" value="3"/>
</dbReference>
<reference evidence="7" key="1">
    <citation type="submission" date="2020-04" db="EMBL/GenBank/DDBJ databases">
        <authorList>
            <person name="Zhang T."/>
        </authorList>
    </citation>
    <scope>NUCLEOTIDE SEQUENCE</scope>
    <source>
        <strain evidence="7">HKST-UBA12</strain>
    </source>
</reference>
<name>A0A955KZV4_9BACT</name>
<reference evidence="7" key="2">
    <citation type="journal article" date="2021" name="Microbiome">
        <title>Successional dynamics and alternative stable states in a saline activated sludge microbial community over 9 years.</title>
        <authorList>
            <person name="Wang Y."/>
            <person name="Ye J."/>
            <person name="Ju F."/>
            <person name="Liu L."/>
            <person name="Boyd J.A."/>
            <person name="Deng Y."/>
            <person name="Parks D.H."/>
            <person name="Jiang X."/>
            <person name="Yin X."/>
            <person name="Woodcroft B.J."/>
            <person name="Tyson G.W."/>
            <person name="Hugenholtz P."/>
            <person name="Polz M.F."/>
            <person name="Zhang T."/>
        </authorList>
    </citation>
    <scope>NUCLEOTIDE SEQUENCE</scope>
    <source>
        <strain evidence="7">HKST-UBA12</strain>
    </source>
</reference>
<dbReference type="GO" id="GO:0000902">
    <property type="term" value="P:cell morphogenesis"/>
    <property type="evidence" value="ECO:0007669"/>
    <property type="project" value="InterPro"/>
</dbReference>
<accession>A0A955KZV4</accession>
<comment type="subunit">
    <text evidence="6">Forms polymers.</text>
</comment>
<evidence type="ECO:0000256" key="5">
    <source>
        <dbReference type="ARBA" id="ARBA00023458"/>
    </source>
</evidence>
<comment type="caution">
    <text evidence="7">The sequence shown here is derived from an EMBL/GenBank/DDBJ whole genome shotgun (WGS) entry which is preliminary data.</text>
</comment>